<dbReference type="InterPro" id="IPR054707">
    <property type="entry name" value="DhpH_subs-bd"/>
</dbReference>
<keyword evidence="3" id="KW-1185">Reference proteome</keyword>
<organism evidence="2 3">
    <name type="scientific">Natrinema ejinorense</name>
    <dbReference type="NCBI Taxonomy" id="373386"/>
    <lineage>
        <taxon>Archaea</taxon>
        <taxon>Methanobacteriati</taxon>
        <taxon>Methanobacteriota</taxon>
        <taxon>Stenosarchaea group</taxon>
        <taxon>Halobacteria</taxon>
        <taxon>Halobacteriales</taxon>
        <taxon>Natrialbaceae</taxon>
        <taxon>Natrinema</taxon>
    </lineage>
</organism>
<dbReference type="PANTHER" id="PTHR47469">
    <property type="entry name" value="MONOOXYGENASE-LIKE"/>
    <property type="match status" value="1"/>
</dbReference>
<dbReference type="InterPro" id="IPR053212">
    <property type="entry name" value="DHP_3-monooxygenase"/>
</dbReference>
<keyword evidence="2" id="KW-0503">Monooxygenase</keyword>
<dbReference type="Gene3D" id="3.50.50.60">
    <property type="entry name" value="FAD/NAD(P)-binding domain"/>
    <property type="match status" value="2"/>
</dbReference>
<gene>
    <name evidence="2" type="ORF">CP557_20520</name>
</gene>
<dbReference type="PANTHER" id="PTHR47469:SF2">
    <property type="entry name" value="OS06G0597600 PROTEIN"/>
    <property type="match status" value="1"/>
</dbReference>
<keyword evidence="2" id="KW-0560">Oxidoreductase</keyword>
<feature type="domain" description="2,6-dihydroxypyridine 3-monooxygenase substrate binding" evidence="1">
    <location>
        <begin position="212"/>
        <end position="340"/>
    </location>
</feature>
<sequence length="422" mass="47726">MADQIYDYTGPARVCHDGHVYYNEHVMREAYELPPLEDRDRTKASIDEPLDVIISGGSMGGLFAATAMRQAGHDATVYERTEAGKMKDRGAGIIAHPEMLAYLESQNIADWDELATVTNRTQHLNREGEPIDTEGRATYTTSWDTVYRNLRAEVPDDRYRMGKQIVDVDQDDDGVTVTFQDGTTETGDLLIVAEGYRSHTREQFLPDRSPEYAGYVAYRGVVPEDEVPAEYETRFGDIYNLYHAPQSQFLTYPVPGPNGEMERGERRINWVWYYPFEEGEALDNLLLDDQGRQRSHSLPPGLMREEVHDEQIEIASDVLPEQLQWLVSATTEPFVQCIYDLAIPELVFDNVCVIGDAAFFIRPHMAAGTAHAAADALELAESISNTDDLETALAEWETDQVEMGYRLVEEASRRGDRYTGQF</sequence>
<dbReference type="RefSeq" id="WP_097381884.1">
    <property type="nucleotide sequence ID" value="NZ_NXNI01000002.1"/>
</dbReference>
<reference evidence="2 3" key="1">
    <citation type="submission" date="2017-09" db="EMBL/GenBank/DDBJ databases">
        <title>Genome sequences of Natrinema ejinorence JCM 13890T.</title>
        <authorList>
            <person name="Roh S.W."/>
            <person name="Kim Y.B."/>
            <person name="Kim J.Y."/>
        </authorList>
    </citation>
    <scope>NUCLEOTIDE SEQUENCE [LARGE SCALE GENOMIC DNA]</scope>
    <source>
        <strain evidence="2 3">JCM 13890</strain>
    </source>
</reference>
<dbReference type="AlphaFoldDB" id="A0A2A5QPW2"/>
<protein>
    <submittedName>
        <fullName evidence="2">FAD-dependent monooxygenase</fullName>
    </submittedName>
</protein>
<dbReference type="InterPro" id="IPR036188">
    <property type="entry name" value="FAD/NAD-bd_sf"/>
</dbReference>
<comment type="caution">
    <text evidence="2">The sequence shown here is derived from an EMBL/GenBank/DDBJ whole genome shotgun (WGS) entry which is preliminary data.</text>
</comment>
<dbReference type="SUPFAM" id="SSF51905">
    <property type="entry name" value="FAD/NAD(P)-binding domain"/>
    <property type="match status" value="1"/>
</dbReference>
<dbReference type="GO" id="GO:0004497">
    <property type="term" value="F:monooxygenase activity"/>
    <property type="evidence" value="ECO:0007669"/>
    <property type="project" value="UniProtKB-KW"/>
</dbReference>
<dbReference type="SUPFAM" id="SSF54373">
    <property type="entry name" value="FAD-linked reductases, C-terminal domain"/>
    <property type="match status" value="1"/>
</dbReference>
<name>A0A2A5QPW2_9EURY</name>
<dbReference type="Pfam" id="PF22607">
    <property type="entry name" value="FAD_binding-like"/>
    <property type="match status" value="1"/>
</dbReference>
<evidence type="ECO:0000313" key="3">
    <source>
        <dbReference type="Proteomes" id="UP000219689"/>
    </source>
</evidence>
<accession>A0A2A5QPW2</accession>
<dbReference type="Proteomes" id="UP000219689">
    <property type="component" value="Unassembled WGS sequence"/>
</dbReference>
<dbReference type="EMBL" id="NXNI01000002">
    <property type="protein sequence ID" value="PCR88867.1"/>
    <property type="molecule type" value="Genomic_DNA"/>
</dbReference>
<proteinExistence type="predicted"/>
<dbReference type="NCBIfam" id="NF005566">
    <property type="entry name" value="PRK07236.1"/>
    <property type="match status" value="1"/>
</dbReference>
<dbReference type="OrthoDB" id="213386at2157"/>
<evidence type="ECO:0000313" key="2">
    <source>
        <dbReference type="EMBL" id="PCR88867.1"/>
    </source>
</evidence>
<evidence type="ECO:0000259" key="1">
    <source>
        <dbReference type="Pfam" id="PF22607"/>
    </source>
</evidence>
<dbReference type="PRINTS" id="PR00420">
    <property type="entry name" value="RNGMNOXGNASE"/>
</dbReference>